<dbReference type="Gene3D" id="3.40.50.2300">
    <property type="match status" value="1"/>
</dbReference>
<feature type="modified residue" description="4-aspartylphosphate" evidence="2">
    <location>
        <position position="60"/>
    </location>
</feature>
<evidence type="ECO:0000256" key="1">
    <source>
        <dbReference type="ARBA" id="ARBA00022553"/>
    </source>
</evidence>
<evidence type="ECO:0000313" key="4">
    <source>
        <dbReference type="EMBL" id="SDM24579.1"/>
    </source>
</evidence>
<dbReference type="PANTHER" id="PTHR44591:SF3">
    <property type="entry name" value="RESPONSE REGULATORY DOMAIN-CONTAINING PROTEIN"/>
    <property type="match status" value="1"/>
</dbReference>
<dbReference type="InterPro" id="IPR050595">
    <property type="entry name" value="Bact_response_regulator"/>
</dbReference>
<dbReference type="OrthoDB" id="7326651at2"/>
<dbReference type="InterPro" id="IPR001789">
    <property type="entry name" value="Sig_transdc_resp-reg_receiver"/>
</dbReference>
<keyword evidence="1 2" id="KW-0597">Phosphoprotein</keyword>
<dbReference type="Pfam" id="PF00072">
    <property type="entry name" value="Response_reg"/>
    <property type="match status" value="1"/>
</dbReference>
<dbReference type="GO" id="GO:0000160">
    <property type="term" value="P:phosphorelay signal transduction system"/>
    <property type="evidence" value="ECO:0007669"/>
    <property type="project" value="InterPro"/>
</dbReference>
<dbReference type="CDD" id="cd00156">
    <property type="entry name" value="REC"/>
    <property type="match status" value="1"/>
</dbReference>
<dbReference type="SUPFAM" id="SSF52172">
    <property type="entry name" value="CheY-like"/>
    <property type="match status" value="1"/>
</dbReference>
<evidence type="ECO:0000256" key="2">
    <source>
        <dbReference type="PROSITE-ProRule" id="PRU00169"/>
    </source>
</evidence>
<dbReference type="EMBL" id="FNHG01000007">
    <property type="protein sequence ID" value="SDM24579.1"/>
    <property type="molecule type" value="Genomic_DNA"/>
</dbReference>
<dbReference type="InterPro" id="IPR011006">
    <property type="entry name" value="CheY-like_superfamily"/>
</dbReference>
<accession>A0A1G9RMP9</accession>
<dbReference type="Proteomes" id="UP000199759">
    <property type="component" value="Unassembled WGS sequence"/>
</dbReference>
<feature type="domain" description="Response regulatory" evidence="3">
    <location>
        <begin position="10"/>
        <end position="129"/>
    </location>
</feature>
<name>A0A1G9RMP9_9PROT</name>
<gene>
    <name evidence="4" type="ORF">SAMN04488568_10784</name>
</gene>
<dbReference type="AlphaFoldDB" id="A0A1G9RMP9"/>
<evidence type="ECO:0000259" key="3">
    <source>
        <dbReference type="PROSITE" id="PS50110"/>
    </source>
</evidence>
<evidence type="ECO:0000313" key="5">
    <source>
        <dbReference type="Proteomes" id="UP000199759"/>
    </source>
</evidence>
<proteinExistence type="predicted"/>
<dbReference type="PANTHER" id="PTHR44591">
    <property type="entry name" value="STRESS RESPONSE REGULATOR PROTEIN 1"/>
    <property type="match status" value="1"/>
</dbReference>
<dbReference type="RefSeq" id="WP_091769283.1">
    <property type="nucleotide sequence ID" value="NZ_FNHG01000007.1"/>
</dbReference>
<keyword evidence="5" id="KW-1185">Reference proteome</keyword>
<dbReference type="STRING" id="144026.SAMN04488568_10784"/>
<reference evidence="4 5" key="1">
    <citation type="submission" date="2016-10" db="EMBL/GenBank/DDBJ databases">
        <authorList>
            <person name="de Groot N.N."/>
        </authorList>
    </citation>
    <scope>NUCLEOTIDE SEQUENCE [LARGE SCALE GENOMIC DNA]</scope>
    <source>
        <strain evidence="4 5">DSM 16077</strain>
    </source>
</reference>
<protein>
    <submittedName>
        <fullName evidence="4">Response regulator receiver domain-containing protein</fullName>
    </submittedName>
</protein>
<dbReference type="SMART" id="SM00448">
    <property type="entry name" value="REC"/>
    <property type="match status" value="1"/>
</dbReference>
<sequence>MPNQILLGVRILIVEDVAATRRLIARLLGSLGCHDLIEADGVEGAWQHLNRQQIDLMLLDYELLDGTGIKLMQELRANSASPNQSVPTIMLTGHSEAAVVEQSIRAGADGFLVKPVMPDKLGRRILEVLSSRKSDIVRAAGQGPKTEVQWI</sequence>
<organism evidence="4 5">
    <name type="scientific">Maricaulis salignorans</name>
    <dbReference type="NCBI Taxonomy" id="144026"/>
    <lineage>
        <taxon>Bacteria</taxon>
        <taxon>Pseudomonadati</taxon>
        <taxon>Pseudomonadota</taxon>
        <taxon>Alphaproteobacteria</taxon>
        <taxon>Maricaulales</taxon>
        <taxon>Maricaulaceae</taxon>
        <taxon>Maricaulis</taxon>
    </lineage>
</organism>
<dbReference type="PROSITE" id="PS50110">
    <property type="entry name" value="RESPONSE_REGULATORY"/>
    <property type="match status" value="1"/>
</dbReference>